<keyword evidence="3" id="KW-1185">Reference proteome</keyword>
<proteinExistence type="predicted"/>
<comment type="caution">
    <text evidence="2">The sequence shown here is derived from an EMBL/GenBank/DDBJ whole genome shotgun (WGS) entry which is preliminary data.</text>
</comment>
<feature type="compositionally biased region" description="Basic and acidic residues" evidence="1">
    <location>
        <begin position="39"/>
        <end position="52"/>
    </location>
</feature>
<accession>A0A1M2W2K7</accession>
<organism evidence="2 3">
    <name type="scientific">Trametes pubescens</name>
    <name type="common">White-rot fungus</name>
    <dbReference type="NCBI Taxonomy" id="154538"/>
    <lineage>
        <taxon>Eukaryota</taxon>
        <taxon>Fungi</taxon>
        <taxon>Dikarya</taxon>
        <taxon>Basidiomycota</taxon>
        <taxon>Agaricomycotina</taxon>
        <taxon>Agaricomycetes</taxon>
        <taxon>Polyporales</taxon>
        <taxon>Polyporaceae</taxon>
        <taxon>Trametes</taxon>
    </lineage>
</organism>
<feature type="region of interest" description="Disordered" evidence="1">
    <location>
        <begin position="1"/>
        <end position="66"/>
    </location>
</feature>
<dbReference type="AlphaFoldDB" id="A0A1M2W2K7"/>
<name>A0A1M2W2K7_TRAPU</name>
<sequence length="296" mass="32967">MSYTDLQGLSSAVESMSVVERPQQDLAVATTSLDTAKPTAHELQPEHPHELEAPSDAESSDSDNATDTDYEAIQERARLRDECDPVEYEQTWDEYARALPPIPFAALSPAKVTRLEAMYLEERPDALPDISPRSPSRLINLGFLLNAEEIIDCAIRTGLLRTETFQKEQPVAPWSRKEANPKGLNHYLVMKLNHALGYKGVLGFANCTPLLYHGALIAVHPKDSQWSEIAEATLGKLLEEVKGVFKKVIGLETELAWHLWASEFAPQLGYPLQPFDKKRVLGPIADELYCDSDAMV</sequence>
<dbReference type="EMBL" id="MNAD01000323">
    <property type="protein sequence ID" value="OJT14097.1"/>
    <property type="molecule type" value="Genomic_DNA"/>
</dbReference>
<evidence type="ECO:0000256" key="1">
    <source>
        <dbReference type="SAM" id="MobiDB-lite"/>
    </source>
</evidence>
<protein>
    <submittedName>
        <fullName evidence="2">Uncharacterized protein</fullName>
    </submittedName>
</protein>
<gene>
    <name evidence="2" type="ORF">TRAPUB_9349</name>
</gene>
<evidence type="ECO:0000313" key="2">
    <source>
        <dbReference type="EMBL" id="OJT14097.1"/>
    </source>
</evidence>
<feature type="compositionally biased region" description="Acidic residues" evidence="1">
    <location>
        <begin position="53"/>
        <end position="66"/>
    </location>
</feature>
<evidence type="ECO:0000313" key="3">
    <source>
        <dbReference type="Proteomes" id="UP000184267"/>
    </source>
</evidence>
<feature type="compositionally biased region" description="Polar residues" evidence="1">
    <location>
        <begin position="1"/>
        <end position="14"/>
    </location>
</feature>
<dbReference type="Proteomes" id="UP000184267">
    <property type="component" value="Unassembled WGS sequence"/>
</dbReference>
<reference evidence="2 3" key="1">
    <citation type="submission" date="2016-10" db="EMBL/GenBank/DDBJ databases">
        <title>Genome sequence of the basidiomycete white-rot fungus Trametes pubescens.</title>
        <authorList>
            <person name="Makela M.R."/>
            <person name="Granchi Z."/>
            <person name="Peng M."/>
            <person name="De Vries R.P."/>
            <person name="Grigoriev I."/>
            <person name="Riley R."/>
            <person name="Hilden K."/>
        </authorList>
    </citation>
    <scope>NUCLEOTIDE SEQUENCE [LARGE SCALE GENOMIC DNA]</scope>
    <source>
        <strain evidence="2 3">FBCC735</strain>
    </source>
</reference>